<dbReference type="RefSeq" id="WP_304435523.1">
    <property type="nucleotide sequence ID" value="NZ_JAUKUC010000001.1"/>
</dbReference>
<proteinExistence type="predicted"/>
<dbReference type="EMBL" id="JAUKUC010000001">
    <property type="protein sequence ID" value="MDO1512438.1"/>
    <property type="molecule type" value="Genomic_DNA"/>
</dbReference>
<keyword evidence="2" id="KW-1185">Reference proteome</keyword>
<evidence type="ECO:0000313" key="1">
    <source>
        <dbReference type="EMBL" id="MDO1512438.1"/>
    </source>
</evidence>
<comment type="caution">
    <text evidence="1">The sequence shown here is derived from an EMBL/GenBank/DDBJ whole genome shotgun (WGS) entry which is preliminary data.</text>
</comment>
<organism evidence="1 2">
    <name type="scientific">Maribacter confluentis</name>
    <dbReference type="NCBI Taxonomy" id="1656093"/>
    <lineage>
        <taxon>Bacteria</taxon>
        <taxon>Pseudomonadati</taxon>
        <taxon>Bacteroidota</taxon>
        <taxon>Flavobacteriia</taxon>
        <taxon>Flavobacteriales</taxon>
        <taxon>Flavobacteriaceae</taxon>
        <taxon>Maribacter</taxon>
    </lineage>
</organism>
<gene>
    <name evidence="1" type="ORF">Q2T41_07215</name>
</gene>
<name>A0ABT8RNG8_9FLAO</name>
<evidence type="ECO:0000313" key="2">
    <source>
        <dbReference type="Proteomes" id="UP001168579"/>
    </source>
</evidence>
<accession>A0ABT8RNG8</accession>
<reference evidence="1" key="2">
    <citation type="submission" date="2023-06" db="EMBL/GenBank/DDBJ databases">
        <authorList>
            <person name="Lucena T."/>
            <person name="Sun Q."/>
        </authorList>
    </citation>
    <scope>NUCLEOTIDE SEQUENCE</scope>
    <source>
        <strain evidence="1">CECT 8869</strain>
    </source>
</reference>
<dbReference type="Proteomes" id="UP001168579">
    <property type="component" value="Unassembled WGS sequence"/>
</dbReference>
<reference evidence="1" key="1">
    <citation type="journal article" date="2014" name="Int. J. Syst. Evol. Microbiol.">
        <title>Complete genome of a new Firmicutes species belonging to the dominant human colonic microbiota ('Ruminococcus bicirculans') reveals two chromosomes and a selective capacity to utilize plant glucans.</title>
        <authorList>
            <consortium name="NISC Comparative Sequencing Program"/>
            <person name="Wegmann U."/>
            <person name="Louis P."/>
            <person name="Goesmann A."/>
            <person name="Henrissat B."/>
            <person name="Duncan S.H."/>
            <person name="Flint H.J."/>
        </authorList>
    </citation>
    <scope>NUCLEOTIDE SEQUENCE</scope>
    <source>
        <strain evidence="1">CECT 8869</strain>
    </source>
</reference>
<sequence length="40" mass="4684">MFCAEMDSPNSINIYYPYGRRRRDVNGRARATGLTVLYKK</sequence>
<protein>
    <submittedName>
        <fullName evidence="1">Uncharacterized protein</fullName>
    </submittedName>
</protein>